<dbReference type="SUPFAM" id="SSF55008">
    <property type="entry name" value="HMA, heavy metal-associated domain"/>
    <property type="match status" value="1"/>
</dbReference>
<dbReference type="RefSeq" id="WP_163490549.1">
    <property type="nucleotide sequence ID" value="NZ_JACVEL010000001.1"/>
</dbReference>
<dbReference type="InterPro" id="IPR006121">
    <property type="entry name" value="HMA_dom"/>
</dbReference>
<accession>A0A8J6PGN1</accession>
<organism evidence="4 5">
    <name type="scientific">Taishania pollutisoli</name>
    <dbReference type="NCBI Taxonomy" id="2766479"/>
    <lineage>
        <taxon>Bacteria</taxon>
        <taxon>Pseudomonadati</taxon>
        <taxon>Bacteroidota</taxon>
        <taxon>Flavobacteriia</taxon>
        <taxon>Flavobacteriales</taxon>
        <taxon>Crocinitomicaceae</taxon>
        <taxon>Taishania</taxon>
    </lineage>
</organism>
<dbReference type="EMBL" id="JACVEL010000001">
    <property type="protein sequence ID" value="MBC9811361.1"/>
    <property type="molecule type" value="Genomic_DNA"/>
</dbReference>
<feature type="signal peptide" evidence="2">
    <location>
        <begin position="1"/>
        <end position="18"/>
    </location>
</feature>
<reference evidence="4" key="1">
    <citation type="submission" date="2020-09" db="EMBL/GenBank/DDBJ databases">
        <title>Taishania pollutisoli gen. nov., sp. nov., Isolated from Tetrabromobisphenol A-Contaminated Soil.</title>
        <authorList>
            <person name="Chen Q."/>
        </authorList>
    </citation>
    <scope>NUCLEOTIDE SEQUENCE</scope>
    <source>
        <strain evidence="4">CZZ-1</strain>
    </source>
</reference>
<protein>
    <submittedName>
        <fullName evidence="4">Heavy-metal-associated domain-containing protein</fullName>
    </submittedName>
</protein>
<dbReference type="Proteomes" id="UP000652681">
    <property type="component" value="Unassembled WGS sequence"/>
</dbReference>
<name>A0A8J6PGN1_9FLAO</name>
<evidence type="ECO:0000256" key="2">
    <source>
        <dbReference type="SAM" id="SignalP"/>
    </source>
</evidence>
<feature type="region of interest" description="Disordered" evidence="1">
    <location>
        <begin position="94"/>
        <end position="113"/>
    </location>
</feature>
<feature type="domain" description="HMA" evidence="3">
    <location>
        <begin position="24"/>
        <end position="90"/>
    </location>
</feature>
<dbReference type="InterPro" id="IPR036163">
    <property type="entry name" value="HMA_dom_sf"/>
</dbReference>
<evidence type="ECO:0000259" key="3">
    <source>
        <dbReference type="PROSITE" id="PS50846"/>
    </source>
</evidence>
<gene>
    <name evidence="4" type="ORF">H9Y05_02625</name>
</gene>
<comment type="caution">
    <text evidence="4">The sequence shown here is derived from an EMBL/GenBank/DDBJ whole genome shotgun (WGS) entry which is preliminary data.</text>
</comment>
<dbReference type="GO" id="GO:0046872">
    <property type="term" value="F:metal ion binding"/>
    <property type="evidence" value="ECO:0007669"/>
    <property type="project" value="InterPro"/>
</dbReference>
<keyword evidence="5" id="KW-1185">Reference proteome</keyword>
<evidence type="ECO:0000313" key="4">
    <source>
        <dbReference type="EMBL" id="MBC9811361.1"/>
    </source>
</evidence>
<feature type="chain" id="PRO_5035325417" evidence="2">
    <location>
        <begin position="19"/>
        <end position="113"/>
    </location>
</feature>
<dbReference type="AlphaFoldDB" id="A0A8J6PGN1"/>
<dbReference type="CDD" id="cd00371">
    <property type="entry name" value="HMA"/>
    <property type="match status" value="1"/>
</dbReference>
<proteinExistence type="predicted"/>
<dbReference type="PROSITE" id="PS50846">
    <property type="entry name" value="HMA_2"/>
    <property type="match status" value="1"/>
</dbReference>
<sequence length="113" mass="12301">MKNIVVIFALLFIGNGFAQEEKKTQTIEIATSAECGTCKKTLEDKLNYTKGIRYAELDVATKKLTVSYTTKKISAEEIRKIISDTGYDADDVPANASSQKALPTCCQPGGMSK</sequence>
<keyword evidence="2" id="KW-0732">Signal</keyword>
<evidence type="ECO:0000313" key="5">
    <source>
        <dbReference type="Proteomes" id="UP000652681"/>
    </source>
</evidence>
<dbReference type="Gene3D" id="3.30.70.100">
    <property type="match status" value="1"/>
</dbReference>
<dbReference type="Pfam" id="PF00403">
    <property type="entry name" value="HMA"/>
    <property type="match status" value="1"/>
</dbReference>
<evidence type="ECO:0000256" key="1">
    <source>
        <dbReference type="SAM" id="MobiDB-lite"/>
    </source>
</evidence>